<sequence>MNRLITQSVSLIFVISLMAVLASCASYDAINFESNTKAEITEFIDDNPGQVVSISVVDAENTYQYHLGTLRNGDTPDNQTIYEIASITKTYTGLVVAKAIQDGKVELDKDIRHYLKNNEYKNLELSNQYITLRHLMTHTSGLPQEFAYNSEDKAKGVAVAFEKMSNYSRDNYFEDLKKVKLNSIPGEDYLYSSVGTNLAGYILESVYQKPFALLVSEFITAKSKEQHTKFRGTHFKPGEITVGIRDGEQVPLSSAYSFAGGGLTTNVESITQYIQHQLSAEPEVAISHQLLNESWTGHGMAFFWYTNNYDSNEQVLYHSGGSMGTSSWLAIYPKKKIGIFIATNVAGKNTQPKLEAISNKVFDHLIEYKKALKSEL</sequence>
<dbReference type="PANTHER" id="PTHR46825:SF9">
    <property type="entry name" value="BETA-LACTAMASE-RELATED DOMAIN-CONTAINING PROTEIN"/>
    <property type="match status" value="1"/>
</dbReference>
<dbReference type="RefSeq" id="WP_147388851.1">
    <property type="nucleotide sequence ID" value="NZ_AQHF01000020.1"/>
</dbReference>
<accession>A0A8I0MU34</accession>
<dbReference type="SUPFAM" id="SSF56601">
    <property type="entry name" value="beta-lactamase/transpeptidase-like"/>
    <property type="match status" value="1"/>
</dbReference>
<evidence type="ECO:0000313" key="3">
    <source>
        <dbReference type="EMBL" id="MBE0345771.1"/>
    </source>
</evidence>
<reference evidence="3 4" key="1">
    <citation type="submission" date="2015-06" db="EMBL/GenBank/DDBJ databases">
        <title>Genome sequence of Pseudoalteromonas peptidolytica.</title>
        <authorList>
            <person name="Xie B.-B."/>
            <person name="Rong J.-C."/>
            <person name="Qin Q.-L."/>
            <person name="Zhang Y.-Z."/>
        </authorList>
    </citation>
    <scope>NUCLEOTIDE SEQUENCE [LARGE SCALE GENOMIC DNA]</scope>
    <source>
        <strain evidence="3 4">F12-50-A1</strain>
    </source>
</reference>
<evidence type="ECO:0000256" key="1">
    <source>
        <dbReference type="SAM" id="SignalP"/>
    </source>
</evidence>
<keyword evidence="4" id="KW-1185">Reference proteome</keyword>
<dbReference type="InterPro" id="IPR012338">
    <property type="entry name" value="Beta-lactam/transpept-like"/>
</dbReference>
<dbReference type="PANTHER" id="PTHR46825">
    <property type="entry name" value="D-ALANYL-D-ALANINE-CARBOXYPEPTIDASE/ENDOPEPTIDASE AMPH"/>
    <property type="match status" value="1"/>
</dbReference>
<proteinExistence type="predicted"/>
<dbReference type="InterPro" id="IPR001466">
    <property type="entry name" value="Beta-lactam-related"/>
</dbReference>
<dbReference type="Gene3D" id="3.40.710.10">
    <property type="entry name" value="DD-peptidase/beta-lactamase superfamily"/>
    <property type="match status" value="1"/>
</dbReference>
<dbReference type="Proteomes" id="UP000660708">
    <property type="component" value="Unassembled WGS sequence"/>
</dbReference>
<dbReference type="PROSITE" id="PS51257">
    <property type="entry name" value="PROKAR_LIPOPROTEIN"/>
    <property type="match status" value="1"/>
</dbReference>
<dbReference type="EMBL" id="AQHF01000020">
    <property type="protein sequence ID" value="MBE0345771.1"/>
    <property type="molecule type" value="Genomic_DNA"/>
</dbReference>
<comment type="caution">
    <text evidence="3">The sequence shown here is derived from an EMBL/GenBank/DDBJ whole genome shotgun (WGS) entry which is preliminary data.</text>
</comment>
<protein>
    <recommendedName>
        <fullName evidence="2">Beta-lactamase-related domain-containing protein</fullName>
    </recommendedName>
</protein>
<evidence type="ECO:0000313" key="4">
    <source>
        <dbReference type="Proteomes" id="UP000660708"/>
    </source>
</evidence>
<dbReference type="Pfam" id="PF00144">
    <property type="entry name" value="Beta-lactamase"/>
    <property type="match status" value="1"/>
</dbReference>
<dbReference type="InterPro" id="IPR050491">
    <property type="entry name" value="AmpC-like"/>
</dbReference>
<gene>
    <name evidence="3" type="ORF">PPEP_a0723</name>
</gene>
<dbReference type="AlphaFoldDB" id="A0A8I0MU34"/>
<name>A0A8I0MU34_9GAMM</name>
<keyword evidence="1" id="KW-0732">Signal</keyword>
<organism evidence="3 4">
    <name type="scientific">Pseudoalteromonas peptidolytica F12-50-A1</name>
    <dbReference type="NCBI Taxonomy" id="1315280"/>
    <lineage>
        <taxon>Bacteria</taxon>
        <taxon>Pseudomonadati</taxon>
        <taxon>Pseudomonadota</taxon>
        <taxon>Gammaproteobacteria</taxon>
        <taxon>Alteromonadales</taxon>
        <taxon>Pseudoalteromonadaceae</taxon>
        <taxon>Pseudoalteromonas</taxon>
    </lineage>
</organism>
<feature type="domain" description="Beta-lactamase-related" evidence="2">
    <location>
        <begin position="53"/>
        <end position="352"/>
    </location>
</feature>
<evidence type="ECO:0000259" key="2">
    <source>
        <dbReference type="Pfam" id="PF00144"/>
    </source>
</evidence>
<feature type="signal peptide" evidence="1">
    <location>
        <begin position="1"/>
        <end position="25"/>
    </location>
</feature>
<feature type="chain" id="PRO_5034882683" description="Beta-lactamase-related domain-containing protein" evidence="1">
    <location>
        <begin position="26"/>
        <end position="376"/>
    </location>
</feature>